<dbReference type="SMART" id="SM00980">
    <property type="entry name" value="THAP"/>
    <property type="match status" value="1"/>
</dbReference>
<evidence type="ECO:0000256" key="5">
    <source>
        <dbReference type="ARBA" id="ARBA00022833"/>
    </source>
</evidence>
<dbReference type="InterPro" id="IPR038441">
    <property type="entry name" value="THAP_Znf_sf"/>
</dbReference>
<organism evidence="15 16">
    <name type="scientific">Rhipicephalus sanguineus</name>
    <name type="common">Brown dog tick</name>
    <name type="synonym">Ixodes sanguineus</name>
    <dbReference type="NCBI Taxonomy" id="34632"/>
    <lineage>
        <taxon>Eukaryota</taxon>
        <taxon>Metazoa</taxon>
        <taxon>Ecdysozoa</taxon>
        <taxon>Arthropoda</taxon>
        <taxon>Chelicerata</taxon>
        <taxon>Arachnida</taxon>
        <taxon>Acari</taxon>
        <taxon>Parasitiformes</taxon>
        <taxon>Ixodida</taxon>
        <taxon>Ixodoidea</taxon>
        <taxon>Ixodidae</taxon>
        <taxon>Rhipicephalinae</taxon>
        <taxon>Rhipicephalus</taxon>
        <taxon>Rhipicephalus</taxon>
    </lineage>
</organism>
<dbReference type="GO" id="GO:0005654">
    <property type="term" value="C:nucleoplasm"/>
    <property type="evidence" value="ECO:0007669"/>
    <property type="project" value="UniProtKB-SubCell"/>
</dbReference>
<keyword evidence="8 12" id="KW-0238">DNA-binding</keyword>
<dbReference type="PROSITE" id="PS50950">
    <property type="entry name" value="ZF_THAP"/>
    <property type="match status" value="1"/>
</dbReference>
<keyword evidence="16" id="KW-1185">Reference proteome</keyword>
<proteinExistence type="inferred from homology"/>
<evidence type="ECO:0000256" key="8">
    <source>
        <dbReference type="ARBA" id="ARBA00023125"/>
    </source>
</evidence>
<evidence type="ECO:0000256" key="2">
    <source>
        <dbReference type="ARBA" id="ARBA00006177"/>
    </source>
</evidence>
<dbReference type="EMBL" id="JABSTV010001019">
    <property type="protein sequence ID" value="KAH7985288.1"/>
    <property type="molecule type" value="Genomic_DNA"/>
</dbReference>
<dbReference type="VEuPathDB" id="VectorBase:RSAN_029195"/>
<evidence type="ECO:0000256" key="4">
    <source>
        <dbReference type="ARBA" id="ARBA00022771"/>
    </source>
</evidence>
<evidence type="ECO:0000256" key="6">
    <source>
        <dbReference type="ARBA" id="ARBA00023015"/>
    </source>
</evidence>
<dbReference type="SMART" id="SM00692">
    <property type="entry name" value="DM3"/>
    <property type="match status" value="1"/>
</dbReference>
<evidence type="ECO:0000313" key="15">
    <source>
        <dbReference type="EMBL" id="KAH7985288.1"/>
    </source>
</evidence>
<evidence type="ECO:0000259" key="14">
    <source>
        <dbReference type="PROSITE" id="PS50950"/>
    </source>
</evidence>
<protein>
    <recommendedName>
        <fullName evidence="14">THAP-type domain-containing protein</fullName>
    </recommendedName>
</protein>
<reference evidence="15" key="1">
    <citation type="journal article" date="2020" name="Cell">
        <title>Large-Scale Comparative Analyses of Tick Genomes Elucidate Their Genetic Diversity and Vector Capacities.</title>
        <authorList>
            <consortium name="Tick Genome and Microbiome Consortium (TIGMIC)"/>
            <person name="Jia N."/>
            <person name="Wang J."/>
            <person name="Shi W."/>
            <person name="Du L."/>
            <person name="Sun Y."/>
            <person name="Zhan W."/>
            <person name="Jiang J.F."/>
            <person name="Wang Q."/>
            <person name="Zhang B."/>
            <person name="Ji P."/>
            <person name="Bell-Sakyi L."/>
            <person name="Cui X.M."/>
            <person name="Yuan T.T."/>
            <person name="Jiang B.G."/>
            <person name="Yang W.F."/>
            <person name="Lam T.T."/>
            <person name="Chang Q.C."/>
            <person name="Ding S.J."/>
            <person name="Wang X.J."/>
            <person name="Zhu J.G."/>
            <person name="Ruan X.D."/>
            <person name="Zhao L."/>
            <person name="Wei J.T."/>
            <person name="Ye R.Z."/>
            <person name="Que T.C."/>
            <person name="Du C.H."/>
            <person name="Zhou Y.H."/>
            <person name="Cheng J.X."/>
            <person name="Dai P.F."/>
            <person name="Guo W.B."/>
            <person name="Han X.H."/>
            <person name="Huang E.J."/>
            <person name="Li L.F."/>
            <person name="Wei W."/>
            <person name="Gao Y.C."/>
            <person name="Liu J.Z."/>
            <person name="Shao H.Z."/>
            <person name="Wang X."/>
            <person name="Wang C.C."/>
            <person name="Yang T.C."/>
            <person name="Huo Q.B."/>
            <person name="Li W."/>
            <person name="Chen H.Y."/>
            <person name="Chen S.E."/>
            <person name="Zhou L.G."/>
            <person name="Ni X.B."/>
            <person name="Tian J.H."/>
            <person name="Sheng Y."/>
            <person name="Liu T."/>
            <person name="Pan Y.S."/>
            <person name="Xia L.Y."/>
            <person name="Li J."/>
            <person name="Zhao F."/>
            <person name="Cao W.C."/>
        </authorList>
    </citation>
    <scope>NUCLEOTIDE SEQUENCE</scope>
    <source>
        <strain evidence="15">Rsan-2018</strain>
    </source>
</reference>
<feature type="region of interest" description="Disordered" evidence="13">
    <location>
        <begin position="189"/>
        <end position="213"/>
    </location>
</feature>
<dbReference type="PANTHER" id="PTHR46600:SF1">
    <property type="entry name" value="THAP DOMAIN-CONTAINING PROTEIN 1"/>
    <property type="match status" value="1"/>
</dbReference>
<feature type="compositionally biased region" description="Polar residues" evidence="13">
    <location>
        <begin position="112"/>
        <end position="123"/>
    </location>
</feature>
<dbReference type="AlphaFoldDB" id="A0A9D4TCP4"/>
<keyword evidence="9" id="KW-0804">Transcription</keyword>
<evidence type="ECO:0000256" key="3">
    <source>
        <dbReference type="ARBA" id="ARBA00022723"/>
    </source>
</evidence>
<dbReference type="Gene3D" id="6.20.210.20">
    <property type="entry name" value="THAP domain"/>
    <property type="match status" value="1"/>
</dbReference>
<keyword evidence="10" id="KW-0539">Nucleus</keyword>
<dbReference type="PANTHER" id="PTHR46600">
    <property type="entry name" value="THAP DOMAIN-CONTAINING"/>
    <property type="match status" value="1"/>
</dbReference>
<evidence type="ECO:0000256" key="7">
    <source>
        <dbReference type="ARBA" id="ARBA00023054"/>
    </source>
</evidence>
<dbReference type="SUPFAM" id="SSF57716">
    <property type="entry name" value="Glucocorticoid receptor-like (DNA-binding domain)"/>
    <property type="match status" value="1"/>
</dbReference>
<comment type="caution">
    <text evidence="15">The sequence shown here is derived from an EMBL/GenBank/DDBJ whole genome shotgun (WGS) entry which is preliminary data.</text>
</comment>
<evidence type="ECO:0000256" key="9">
    <source>
        <dbReference type="ARBA" id="ARBA00023163"/>
    </source>
</evidence>
<keyword evidence="6" id="KW-0805">Transcription regulation</keyword>
<keyword evidence="5" id="KW-0862">Zinc</keyword>
<dbReference type="Pfam" id="PF05485">
    <property type="entry name" value="THAP"/>
    <property type="match status" value="1"/>
</dbReference>
<evidence type="ECO:0000256" key="12">
    <source>
        <dbReference type="PROSITE-ProRule" id="PRU00309"/>
    </source>
</evidence>
<comment type="similarity">
    <text evidence="2">Belongs to the THAP1 family.</text>
</comment>
<dbReference type="Proteomes" id="UP000821837">
    <property type="component" value="Unassembled WGS sequence"/>
</dbReference>
<feature type="compositionally biased region" description="Basic residues" evidence="13">
    <location>
        <begin position="191"/>
        <end position="204"/>
    </location>
</feature>
<keyword evidence="4 12" id="KW-0863">Zinc-finger</keyword>
<feature type="compositionally biased region" description="Polar residues" evidence="13">
    <location>
        <begin position="139"/>
        <end position="150"/>
    </location>
</feature>
<evidence type="ECO:0000256" key="1">
    <source>
        <dbReference type="ARBA" id="ARBA00004642"/>
    </source>
</evidence>
<feature type="region of interest" description="Disordered" evidence="13">
    <location>
        <begin position="100"/>
        <end position="150"/>
    </location>
</feature>
<evidence type="ECO:0000313" key="16">
    <source>
        <dbReference type="Proteomes" id="UP000821837"/>
    </source>
</evidence>
<name>A0A9D4TCP4_RHISA</name>
<gene>
    <name evidence="15" type="ORF">HPB52_024210</name>
</gene>
<keyword evidence="11" id="KW-0131">Cell cycle</keyword>
<accession>A0A9D4TCP4</accession>
<dbReference type="GO" id="GO:0008270">
    <property type="term" value="F:zinc ion binding"/>
    <property type="evidence" value="ECO:0007669"/>
    <property type="project" value="UniProtKB-KW"/>
</dbReference>
<evidence type="ECO:0000256" key="10">
    <source>
        <dbReference type="ARBA" id="ARBA00023242"/>
    </source>
</evidence>
<evidence type="ECO:0000256" key="13">
    <source>
        <dbReference type="SAM" id="MobiDB-lite"/>
    </source>
</evidence>
<evidence type="ECO:0000256" key="11">
    <source>
        <dbReference type="ARBA" id="ARBA00023306"/>
    </source>
</evidence>
<reference evidence="15" key="2">
    <citation type="submission" date="2021-09" db="EMBL/GenBank/DDBJ databases">
        <authorList>
            <person name="Jia N."/>
            <person name="Wang J."/>
            <person name="Shi W."/>
            <person name="Du L."/>
            <person name="Sun Y."/>
            <person name="Zhan W."/>
            <person name="Jiang J."/>
            <person name="Wang Q."/>
            <person name="Zhang B."/>
            <person name="Ji P."/>
            <person name="Sakyi L.B."/>
            <person name="Cui X."/>
            <person name="Yuan T."/>
            <person name="Jiang B."/>
            <person name="Yang W."/>
            <person name="Lam T.T.-Y."/>
            <person name="Chang Q."/>
            <person name="Ding S."/>
            <person name="Wang X."/>
            <person name="Zhu J."/>
            <person name="Ruan X."/>
            <person name="Zhao L."/>
            <person name="Wei J."/>
            <person name="Que T."/>
            <person name="Du C."/>
            <person name="Cheng J."/>
            <person name="Dai P."/>
            <person name="Han X."/>
            <person name="Huang E."/>
            <person name="Gao Y."/>
            <person name="Liu J."/>
            <person name="Shao H."/>
            <person name="Ye R."/>
            <person name="Li L."/>
            <person name="Wei W."/>
            <person name="Wang X."/>
            <person name="Wang C."/>
            <person name="Huo Q."/>
            <person name="Li W."/>
            <person name="Guo W."/>
            <person name="Chen H."/>
            <person name="Chen S."/>
            <person name="Zhou L."/>
            <person name="Zhou L."/>
            <person name="Ni X."/>
            <person name="Tian J."/>
            <person name="Zhou Y."/>
            <person name="Sheng Y."/>
            <person name="Liu T."/>
            <person name="Pan Y."/>
            <person name="Xia L."/>
            <person name="Li J."/>
            <person name="Zhao F."/>
            <person name="Cao W."/>
        </authorList>
    </citation>
    <scope>NUCLEOTIDE SEQUENCE</scope>
    <source>
        <strain evidence="15">Rsan-2018</strain>
        <tissue evidence="15">Larvae</tissue>
    </source>
</reference>
<keyword evidence="7" id="KW-0175">Coiled coil</keyword>
<dbReference type="GO" id="GO:0043565">
    <property type="term" value="F:sequence-specific DNA binding"/>
    <property type="evidence" value="ECO:0007669"/>
    <property type="project" value="InterPro"/>
</dbReference>
<dbReference type="InterPro" id="IPR006612">
    <property type="entry name" value="THAP_Znf"/>
</dbReference>
<comment type="subcellular location">
    <subcellularLocation>
        <location evidence="1">Nucleus</location>
        <location evidence="1">Nucleoplasm</location>
    </subcellularLocation>
</comment>
<feature type="domain" description="THAP-type" evidence="14">
    <location>
        <begin position="1"/>
        <end position="83"/>
    </location>
</feature>
<dbReference type="InterPro" id="IPR026516">
    <property type="entry name" value="THAP1/10"/>
</dbReference>
<keyword evidence="3" id="KW-0479">Metal-binding</keyword>
<sequence length="213" mass="23231">MRYCCVPSCRSSQRRKQDGVSFHEIPADSASRERWLTAISRDEWMPNTTSNYSVVCSLHFLPSDFKDGCTRRVLKLGAVPSVFDDPAGETAHTARVAKKGDGRIHKRKREPSPSSCAVVSSRGNEMETGGQDGEPLASVNASLSEPVEETTSLLSGNHHEGLTEPEMATDLTVRAQAEKKQDFEVFASGSARKKASIPYKRSRKVQTAASASS</sequence>